<protein>
    <submittedName>
        <fullName evidence="1">Uncharacterized protein</fullName>
    </submittedName>
</protein>
<dbReference type="Proteomes" id="UP001163036">
    <property type="component" value="Plasmid pVP-16-VB00198-1"/>
</dbReference>
<dbReference type="AlphaFoldDB" id="A0AA46Z9I4"/>
<dbReference type="RefSeq" id="WP_053314520.1">
    <property type="nucleotide sequence ID" value="NZ_CP062152.1"/>
</dbReference>
<evidence type="ECO:0000313" key="1">
    <source>
        <dbReference type="EMBL" id="UYV30294.1"/>
    </source>
</evidence>
<evidence type="ECO:0000313" key="2">
    <source>
        <dbReference type="Proteomes" id="UP001163036"/>
    </source>
</evidence>
<organism evidence="1 2">
    <name type="scientific">Vibrio parahaemolyticus</name>
    <dbReference type="NCBI Taxonomy" id="670"/>
    <lineage>
        <taxon>Bacteria</taxon>
        <taxon>Pseudomonadati</taxon>
        <taxon>Pseudomonadota</taxon>
        <taxon>Gammaproteobacteria</taxon>
        <taxon>Vibrionales</taxon>
        <taxon>Vibrionaceae</taxon>
        <taxon>Vibrio</taxon>
    </lineage>
</organism>
<gene>
    <name evidence="1" type="ORF">M5598_25130</name>
</gene>
<keyword evidence="1" id="KW-0614">Plasmid</keyword>
<dbReference type="EMBL" id="CP097357">
    <property type="protein sequence ID" value="UYV30294.1"/>
    <property type="molecule type" value="Genomic_DNA"/>
</dbReference>
<proteinExistence type="predicted"/>
<reference evidence="1" key="1">
    <citation type="submission" date="2022-05" db="EMBL/GenBank/DDBJ databases">
        <title>Megaplasmid of Vibrio parahaemolyticus.</title>
        <authorList>
            <person name="Strauch E."/>
            <person name="Borowiak M."/>
        </authorList>
    </citation>
    <scope>NUCLEOTIDE SEQUENCE</scope>
    <source>
        <strain evidence="1">16-VB00198</strain>
        <plasmid evidence="1">pVP-16-VB00198-1</plasmid>
    </source>
</reference>
<accession>A0AA46Z9I4</accession>
<sequence length="107" mass="12116">MSQSEVLCESFVLPVFNVLIVNFSNFDTLSSKEIDALYHSIHNLAEVENISAIFAVNTYKVNMQGLNGVFDLWGFDRITPNISIKDMNSKPVNLEFDIYKVNHLSSI</sequence>
<name>A0AA46Z9I4_VIBPH</name>
<geneLocation type="plasmid" evidence="1 2">
    <name>pVP-16-VB00198-1</name>
</geneLocation>